<dbReference type="GO" id="GO:0033539">
    <property type="term" value="P:fatty acid beta-oxidation using acyl-CoA dehydrogenase"/>
    <property type="evidence" value="ECO:0007669"/>
    <property type="project" value="TreeGrafter"/>
</dbReference>
<gene>
    <name evidence="5" type="ORF">N8K70_01065</name>
</gene>
<dbReference type="PANTHER" id="PTHR48083:SF19">
    <property type="entry name" value="FLAVIN-DEPENDENT MONOOXYGENASE, OXYGENASE SUBUNIT HSAA"/>
    <property type="match status" value="1"/>
</dbReference>
<dbReference type="InterPro" id="IPR046373">
    <property type="entry name" value="Acyl-CoA_Oxase/DH_mid-dom_sf"/>
</dbReference>
<dbReference type="Pfam" id="PF02770">
    <property type="entry name" value="Acyl-CoA_dh_M"/>
    <property type="match status" value="1"/>
</dbReference>
<feature type="domain" description="Acyl-CoA dehydrogenase C-terminal" evidence="4">
    <location>
        <begin position="301"/>
        <end position="391"/>
    </location>
</feature>
<dbReference type="PANTHER" id="PTHR48083">
    <property type="entry name" value="MEDIUM-CHAIN SPECIFIC ACYL-COA DEHYDROGENASE, MITOCHONDRIAL-RELATED"/>
    <property type="match status" value="1"/>
</dbReference>
<dbReference type="GO" id="GO:0005737">
    <property type="term" value="C:cytoplasm"/>
    <property type="evidence" value="ECO:0007669"/>
    <property type="project" value="TreeGrafter"/>
</dbReference>
<dbReference type="Gene3D" id="1.10.540.10">
    <property type="entry name" value="Acyl-CoA dehydrogenase/oxidase, N-terminal domain"/>
    <property type="match status" value="1"/>
</dbReference>
<dbReference type="InterPro" id="IPR037069">
    <property type="entry name" value="AcylCoA_DH/ox_N_sf"/>
</dbReference>
<proteinExistence type="predicted"/>
<name>A0AA97FH18_9MICO</name>
<reference evidence="5 6" key="1">
    <citation type="submission" date="2023-02" db="EMBL/GenBank/DDBJ databases">
        <title>Microbacterium betulae sp. nov., isolated from birch wood.</title>
        <authorList>
            <person name="Pasciak M."/>
            <person name="Pawlik K.J."/>
            <person name="Martynowski D."/>
            <person name="Laczmanski L."/>
            <person name="Ciekot J."/>
            <person name="Szponar B."/>
            <person name="Wojcik-Fatla A."/>
            <person name="Mackiewicz B."/>
            <person name="Farian E."/>
            <person name="Cholewa G."/>
            <person name="Cholewa A."/>
            <person name="Dutkiewicz J."/>
        </authorList>
    </citation>
    <scope>NUCLEOTIDE SEQUENCE [LARGE SCALE GENOMIC DNA]</scope>
    <source>
        <strain evidence="5 6">AB</strain>
    </source>
</reference>
<dbReference type="Gene3D" id="1.20.140.10">
    <property type="entry name" value="Butyryl-CoA Dehydrogenase, subunit A, domain 3"/>
    <property type="match status" value="1"/>
</dbReference>
<dbReference type="SUPFAM" id="SSF47203">
    <property type="entry name" value="Acyl-CoA dehydrogenase C-terminal domain-like"/>
    <property type="match status" value="1"/>
</dbReference>
<evidence type="ECO:0000256" key="2">
    <source>
        <dbReference type="ARBA" id="ARBA00023002"/>
    </source>
</evidence>
<keyword evidence="1" id="KW-0285">Flavoprotein</keyword>
<feature type="domain" description="Acyl-CoA oxidase/dehydrogenase middle" evidence="3">
    <location>
        <begin position="156"/>
        <end position="231"/>
    </location>
</feature>
<dbReference type="InterPro" id="IPR050741">
    <property type="entry name" value="Acyl-CoA_dehydrogenase"/>
</dbReference>
<dbReference type="KEGG" id="mbet:N8K70_01065"/>
<sequence>MSTGAVEPASPAAPVFGRRQASRRIGLDELAEARGSGRLGDLRARFADAFSIIRHDAADADRTGGRQTAGITALIASGFTRLRVAEADGGIDIPLVDLFALLADLGAADPGVANALRGHLSFIEVLRHQPDVSPEARAHWTAEIVSGRVFGNAQTSAPGAPVTTARRTASGEWVVSGRKYYSSGSLYADYIRASAEDEDGRPVWAIVPTDQPGVERADDWRGFGQRTSASGSTLLSEARVHPLGIIPIDQEVAQHQSFVQLYHLATLSGITREVLDEAIALNVSRPPRKEAFGDHALDVVGSLSVSYVTAQSLVRTAADVLEHANALFLRDGDREPYERLSVYTLANQVAVIETALEATTRLFDAAGASLTDAGKALDRHWRNARTIASHNPVAVKPRLLGDYLVNGRFYGSPFSPFDADGAPSEVPPFRPGE</sequence>
<evidence type="ECO:0000256" key="1">
    <source>
        <dbReference type="ARBA" id="ARBA00022630"/>
    </source>
</evidence>
<evidence type="ECO:0008006" key="7">
    <source>
        <dbReference type="Google" id="ProtNLM"/>
    </source>
</evidence>
<protein>
    <recommendedName>
        <fullName evidence="7">Acyl-CoA dehydrogenase</fullName>
    </recommendedName>
</protein>
<organism evidence="5 6">
    <name type="scientific">Microbacterium betulae</name>
    <dbReference type="NCBI Taxonomy" id="2981139"/>
    <lineage>
        <taxon>Bacteria</taxon>
        <taxon>Bacillati</taxon>
        <taxon>Actinomycetota</taxon>
        <taxon>Actinomycetes</taxon>
        <taxon>Micrococcales</taxon>
        <taxon>Microbacteriaceae</taxon>
        <taxon>Microbacterium</taxon>
    </lineage>
</organism>
<dbReference type="Pfam" id="PF08028">
    <property type="entry name" value="Acyl-CoA_dh_2"/>
    <property type="match status" value="1"/>
</dbReference>
<keyword evidence="6" id="KW-1185">Reference proteome</keyword>
<dbReference type="PIRSF" id="PIRSF016578">
    <property type="entry name" value="HsaA"/>
    <property type="match status" value="1"/>
</dbReference>
<keyword evidence="2" id="KW-0560">Oxidoreductase</keyword>
<evidence type="ECO:0000313" key="5">
    <source>
        <dbReference type="EMBL" id="WOF23291.1"/>
    </source>
</evidence>
<dbReference type="Proteomes" id="UP001305498">
    <property type="component" value="Chromosome"/>
</dbReference>
<accession>A0AA97FH18</accession>
<dbReference type="InterPro" id="IPR013107">
    <property type="entry name" value="Acyl-CoA_DH_C"/>
</dbReference>
<dbReference type="EMBL" id="CP118157">
    <property type="protein sequence ID" value="WOF23291.1"/>
    <property type="molecule type" value="Genomic_DNA"/>
</dbReference>
<dbReference type="InterPro" id="IPR009100">
    <property type="entry name" value="AcylCoA_DH/oxidase_NM_dom_sf"/>
</dbReference>
<dbReference type="InterPro" id="IPR036250">
    <property type="entry name" value="AcylCo_DH-like_C"/>
</dbReference>
<dbReference type="GO" id="GO:0003995">
    <property type="term" value="F:acyl-CoA dehydrogenase activity"/>
    <property type="evidence" value="ECO:0007669"/>
    <property type="project" value="TreeGrafter"/>
</dbReference>
<evidence type="ECO:0000259" key="4">
    <source>
        <dbReference type="Pfam" id="PF08028"/>
    </source>
</evidence>
<evidence type="ECO:0000259" key="3">
    <source>
        <dbReference type="Pfam" id="PF02770"/>
    </source>
</evidence>
<dbReference type="InterPro" id="IPR006091">
    <property type="entry name" value="Acyl-CoA_Oxase/DH_mid-dom"/>
</dbReference>
<evidence type="ECO:0000313" key="6">
    <source>
        <dbReference type="Proteomes" id="UP001305498"/>
    </source>
</evidence>
<dbReference type="Gene3D" id="2.40.110.10">
    <property type="entry name" value="Butyryl-CoA Dehydrogenase, subunit A, domain 2"/>
    <property type="match status" value="1"/>
</dbReference>
<dbReference type="SUPFAM" id="SSF56645">
    <property type="entry name" value="Acyl-CoA dehydrogenase NM domain-like"/>
    <property type="match status" value="1"/>
</dbReference>
<dbReference type="GO" id="GO:0050660">
    <property type="term" value="F:flavin adenine dinucleotide binding"/>
    <property type="evidence" value="ECO:0007669"/>
    <property type="project" value="InterPro"/>
</dbReference>
<dbReference type="GO" id="GO:0016712">
    <property type="term" value="F:oxidoreductase activity, acting on paired donors, with incorporation or reduction of molecular oxygen, reduced flavin or flavoprotein as one donor, and incorporation of one atom of oxygen"/>
    <property type="evidence" value="ECO:0007669"/>
    <property type="project" value="TreeGrafter"/>
</dbReference>
<dbReference type="AlphaFoldDB" id="A0AA97FH18"/>
<dbReference type="RefSeq" id="WP_317139762.1">
    <property type="nucleotide sequence ID" value="NZ_CP118157.1"/>
</dbReference>